<protein>
    <submittedName>
        <fullName evidence="5">Flavoprotein NADH-dependent oxidoreductase</fullName>
    </submittedName>
</protein>
<gene>
    <name evidence="5" type="ORF">ACPOL_7200</name>
</gene>
<dbReference type="RefSeq" id="WP_161557717.1">
    <property type="nucleotide sequence ID" value="NZ_CP030844.1"/>
</dbReference>
<dbReference type="GO" id="GO:0016628">
    <property type="term" value="F:oxidoreductase activity, acting on the CH-CH group of donors, NAD or NADP as acceptor"/>
    <property type="evidence" value="ECO:0007669"/>
    <property type="project" value="UniProtKB-ARBA"/>
</dbReference>
<comment type="cofactor">
    <cofactor evidence="1">
        <name>FMN</name>
        <dbReference type="ChEBI" id="CHEBI:58210"/>
    </cofactor>
</comment>
<dbReference type="SUPFAM" id="SSF51395">
    <property type="entry name" value="FMN-linked oxidoreductases"/>
    <property type="match status" value="1"/>
</dbReference>
<dbReference type="GO" id="GO:0010181">
    <property type="term" value="F:FMN binding"/>
    <property type="evidence" value="ECO:0007669"/>
    <property type="project" value="InterPro"/>
</dbReference>
<dbReference type="InterPro" id="IPR001155">
    <property type="entry name" value="OxRdtase_FMN_N"/>
</dbReference>
<evidence type="ECO:0000313" key="6">
    <source>
        <dbReference type="Proteomes" id="UP000253606"/>
    </source>
</evidence>
<dbReference type="EMBL" id="CP030844">
    <property type="protein sequence ID" value="AXC16390.1"/>
    <property type="molecule type" value="Genomic_DNA"/>
</dbReference>
<dbReference type="AlphaFoldDB" id="A0A2Z5GBU2"/>
<dbReference type="InterPro" id="IPR013785">
    <property type="entry name" value="Aldolase_TIM"/>
</dbReference>
<geneLocation type="plasmid" evidence="6">
    <name>pacpol3</name>
</geneLocation>
<keyword evidence="3" id="KW-0560">Oxidoreductase</keyword>
<comment type="similarity">
    <text evidence="2">Belongs to the NADH:flavin oxidoreductase/NADH oxidase family.</text>
</comment>
<dbReference type="Gene3D" id="3.20.20.70">
    <property type="entry name" value="Aldolase class I"/>
    <property type="match status" value="1"/>
</dbReference>
<dbReference type="Proteomes" id="UP000253606">
    <property type="component" value="Plasmid pACPOL3"/>
</dbReference>
<accession>A0A2Z5GBU2</accession>
<dbReference type="CDD" id="cd02933">
    <property type="entry name" value="OYE_like_FMN"/>
    <property type="match status" value="1"/>
</dbReference>
<dbReference type="KEGG" id="abas:ACPOL_7200"/>
<dbReference type="FunFam" id="3.20.20.70:FF:000059">
    <property type="entry name" value="N-ethylmaleimide reductase, FMN-linked"/>
    <property type="match status" value="1"/>
</dbReference>
<evidence type="ECO:0000256" key="2">
    <source>
        <dbReference type="ARBA" id="ARBA00005979"/>
    </source>
</evidence>
<proteinExistence type="inferred from homology"/>
<organism evidence="5 6">
    <name type="scientific">Acidisarcina polymorpha</name>
    <dbReference type="NCBI Taxonomy" id="2211140"/>
    <lineage>
        <taxon>Bacteria</taxon>
        <taxon>Pseudomonadati</taxon>
        <taxon>Acidobacteriota</taxon>
        <taxon>Terriglobia</taxon>
        <taxon>Terriglobales</taxon>
        <taxon>Acidobacteriaceae</taxon>
        <taxon>Acidisarcina</taxon>
    </lineage>
</organism>
<dbReference type="PANTHER" id="PTHR22893">
    <property type="entry name" value="NADH OXIDOREDUCTASE-RELATED"/>
    <property type="match status" value="1"/>
</dbReference>
<dbReference type="InterPro" id="IPR045247">
    <property type="entry name" value="Oye-like"/>
</dbReference>
<sequence>MLKSATDETSHEGSKGFLLQPILFGDLELRNRVVMAPLTRMRTPTPGAVPNDLMREYYEQRASAGLIISEGTFVSDQARGWFGAPGIYTEEQRKGWLTITDAVHRAGGHMIVQLWHQGSVSSRALVGHGYSPLGPSAVNPEQLVHTGYGNTEMTQVPTAMTLDDIRQTIADFRHASKVARDAGFDGVQIQGGFVYLFQQFMQENLNLRTDNYGGSIENRARLLFEALEAVLEVWPSSRVGVKAGTMMPERGGFRSSSSTLPTAEYVYRRLNDYDLSHVMLMRQLADLSDTPIEPLQRDGVLHHFRKLYSGTLILNVDISPKRGEQLLRDKLGEMIAFGREYIANPDLVERIRRSSKLNPQRPEGYYGATAAGYTDYPTIDEIETTQGEVQYARL</sequence>
<reference evidence="5 6" key="1">
    <citation type="journal article" date="2018" name="Front. Microbiol.">
        <title>Hydrolytic Capabilities as a Key to Environmental Success: Chitinolytic and Cellulolytic Acidobacteria From Acidic Sub-arctic Soils and Boreal Peatlands.</title>
        <authorList>
            <person name="Belova S.E."/>
            <person name="Ravin N.V."/>
            <person name="Pankratov T.A."/>
            <person name="Rakitin A.L."/>
            <person name="Ivanova A.A."/>
            <person name="Beletsky A.V."/>
            <person name="Mardanov A.V."/>
            <person name="Sinninghe Damste J.S."/>
            <person name="Dedysh S.N."/>
        </authorList>
    </citation>
    <scope>NUCLEOTIDE SEQUENCE [LARGE SCALE GENOMIC DNA]</scope>
    <source>
        <strain evidence="5 6">SBC82</strain>
        <plasmid evidence="6">pacpol3</plasmid>
    </source>
</reference>
<feature type="domain" description="NADH:flavin oxidoreductase/NADH oxidase N-terminal" evidence="4">
    <location>
        <begin position="18"/>
        <end position="355"/>
    </location>
</feature>
<evidence type="ECO:0000256" key="1">
    <source>
        <dbReference type="ARBA" id="ARBA00001917"/>
    </source>
</evidence>
<evidence type="ECO:0000259" key="4">
    <source>
        <dbReference type="Pfam" id="PF00724"/>
    </source>
</evidence>
<dbReference type="PANTHER" id="PTHR22893:SF91">
    <property type="entry name" value="NADPH DEHYDROGENASE 2-RELATED"/>
    <property type="match status" value="1"/>
</dbReference>
<dbReference type="Pfam" id="PF00724">
    <property type="entry name" value="Oxidored_FMN"/>
    <property type="match status" value="1"/>
</dbReference>
<name>A0A2Z5GBU2_9BACT</name>
<evidence type="ECO:0000313" key="5">
    <source>
        <dbReference type="EMBL" id="AXC16390.1"/>
    </source>
</evidence>
<keyword evidence="5" id="KW-0614">Plasmid</keyword>
<keyword evidence="6" id="KW-1185">Reference proteome</keyword>
<dbReference type="GO" id="GO:0005829">
    <property type="term" value="C:cytosol"/>
    <property type="evidence" value="ECO:0007669"/>
    <property type="project" value="UniProtKB-ARBA"/>
</dbReference>
<evidence type="ECO:0000256" key="3">
    <source>
        <dbReference type="ARBA" id="ARBA00023002"/>
    </source>
</evidence>